<keyword evidence="2" id="KW-1185">Reference proteome</keyword>
<dbReference type="GO" id="GO:0019905">
    <property type="term" value="F:syntaxin binding"/>
    <property type="evidence" value="ECO:0007669"/>
    <property type="project" value="TreeGrafter"/>
</dbReference>
<dbReference type="AlphaFoldDB" id="A0AAV2ENM9"/>
<reference evidence="1 2" key="1">
    <citation type="submission" date="2024-04" db="EMBL/GenBank/DDBJ databases">
        <authorList>
            <person name="Fracassetti M."/>
        </authorList>
    </citation>
    <scope>NUCLEOTIDE SEQUENCE [LARGE SCALE GENOMIC DNA]</scope>
</reference>
<sequence length="398" mass="43214">MSADIVIVLHWSSTSKSSDSCNGGQLFIYGGVETGSDKVLTIVTLEWSSSKAERLKCAGHMDLITLTGSFADMIVLPNGGSSAMDNQHKAALTVLTSPGQLHRFDGASLSSLLSHQDRKAMAISLVFPAIVPTVGPPMTAARFIALPMHTNSLKLSSGVGLAKKRSSNSVAASPKERSIGTLSHSTESIDVERVYIAGYQDGSVSMQGLELVAFGAPVTSILGLLLGHVAIGSRMKPAFGLLQKVRTRESKLKSNLNIKWNFKDKMEKIMSCDSGHIALYTLTSQDTAITSFSHDKVLAAATFKVSFNQKKKQDTTKPGILRCLAKSFKGCKPYQNLDASHLRCVIPTISPILRVCLPNRPHRQTRHLANHHSQNLTHHLFLLQSRARKQRSLAYTTL</sequence>
<protein>
    <submittedName>
        <fullName evidence="1">Uncharacterized protein</fullName>
    </submittedName>
</protein>
<evidence type="ECO:0000313" key="1">
    <source>
        <dbReference type="EMBL" id="CAL1387536.1"/>
    </source>
</evidence>
<gene>
    <name evidence="1" type="ORF">LTRI10_LOCUS28514</name>
</gene>
<dbReference type="GO" id="GO:0005096">
    <property type="term" value="F:GTPase activator activity"/>
    <property type="evidence" value="ECO:0007669"/>
    <property type="project" value="TreeGrafter"/>
</dbReference>
<dbReference type="Proteomes" id="UP001497516">
    <property type="component" value="Chromosome 5"/>
</dbReference>
<name>A0AAV2ENM9_9ROSI</name>
<dbReference type="EMBL" id="OZ034818">
    <property type="protein sequence ID" value="CAL1387536.1"/>
    <property type="molecule type" value="Genomic_DNA"/>
</dbReference>
<accession>A0AAV2ENM9</accession>
<dbReference type="GO" id="GO:0045159">
    <property type="term" value="F:myosin II binding"/>
    <property type="evidence" value="ECO:0007669"/>
    <property type="project" value="TreeGrafter"/>
</dbReference>
<dbReference type="PANTHER" id="PTHR10241">
    <property type="entry name" value="LETHAL 2 GIANT LARVAE PROTEIN"/>
    <property type="match status" value="1"/>
</dbReference>
<dbReference type="PANTHER" id="PTHR10241:SF25">
    <property type="entry name" value="TOMOSYN, ISOFORM C"/>
    <property type="match status" value="1"/>
</dbReference>
<evidence type="ECO:0000313" key="2">
    <source>
        <dbReference type="Proteomes" id="UP001497516"/>
    </source>
</evidence>
<dbReference type="GO" id="GO:0006893">
    <property type="term" value="P:Golgi to plasma membrane transport"/>
    <property type="evidence" value="ECO:0007669"/>
    <property type="project" value="TreeGrafter"/>
</dbReference>
<dbReference type="GO" id="GO:0005886">
    <property type="term" value="C:plasma membrane"/>
    <property type="evidence" value="ECO:0007669"/>
    <property type="project" value="TreeGrafter"/>
</dbReference>
<proteinExistence type="predicted"/>
<organism evidence="1 2">
    <name type="scientific">Linum trigynum</name>
    <dbReference type="NCBI Taxonomy" id="586398"/>
    <lineage>
        <taxon>Eukaryota</taxon>
        <taxon>Viridiplantae</taxon>
        <taxon>Streptophyta</taxon>
        <taxon>Embryophyta</taxon>
        <taxon>Tracheophyta</taxon>
        <taxon>Spermatophyta</taxon>
        <taxon>Magnoliopsida</taxon>
        <taxon>eudicotyledons</taxon>
        <taxon>Gunneridae</taxon>
        <taxon>Pentapetalae</taxon>
        <taxon>rosids</taxon>
        <taxon>fabids</taxon>
        <taxon>Malpighiales</taxon>
        <taxon>Linaceae</taxon>
        <taxon>Linum</taxon>
    </lineage>
</organism>
<dbReference type="GO" id="GO:0006887">
    <property type="term" value="P:exocytosis"/>
    <property type="evidence" value="ECO:0007669"/>
    <property type="project" value="TreeGrafter"/>
</dbReference>
<dbReference type="GO" id="GO:0005737">
    <property type="term" value="C:cytoplasm"/>
    <property type="evidence" value="ECO:0007669"/>
    <property type="project" value="TreeGrafter"/>
</dbReference>